<feature type="region of interest" description="Disordered" evidence="1">
    <location>
        <begin position="1"/>
        <end position="56"/>
    </location>
</feature>
<evidence type="ECO:0000313" key="3">
    <source>
        <dbReference type="Proteomes" id="UP001333110"/>
    </source>
</evidence>
<accession>A0AAN7P2Y9</accession>
<evidence type="ECO:0000313" key="2">
    <source>
        <dbReference type="EMBL" id="KAK4825700.1"/>
    </source>
</evidence>
<comment type="caution">
    <text evidence="2">The sequence shown here is derived from an EMBL/GenBank/DDBJ whole genome shotgun (WGS) entry which is preliminary data.</text>
</comment>
<proteinExistence type="predicted"/>
<keyword evidence="3" id="KW-1185">Reference proteome</keyword>
<dbReference type="EMBL" id="JAUNZN010000002">
    <property type="protein sequence ID" value="KAK4825700.1"/>
    <property type="molecule type" value="Genomic_DNA"/>
</dbReference>
<reference evidence="2 3" key="1">
    <citation type="journal article" date="2023" name="J. Hered.">
        <title>Chromosome-level genome of the wood stork (Mycteria americana) provides insight into avian chromosome evolution.</title>
        <authorList>
            <person name="Flamio R. Jr."/>
            <person name="Ramstad K.M."/>
        </authorList>
    </citation>
    <scope>NUCLEOTIDE SEQUENCE [LARGE SCALE GENOMIC DNA]</scope>
    <source>
        <strain evidence="2">JAX WOST 10</strain>
    </source>
</reference>
<organism evidence="2 3">
    <name type="scientific">Mycteria americana</name>
    <name type="common">Wood stork</name>
    <dbReference type="NCBI Taxonomy" id="33587"/>
    <lineage>
        <taxon>Eukaryota</taxon>
        <taxon>Metazoa</taxon>
        <taxon>Chordata</taxon>
        <taxon>Craniata</taxon>
        <taxon>Vertebrata</taxon>
        <taxon>Euteleostomi</taxon>
        <taxon>Archelosauria</taxon>
        <taxon>Archosauria</taxon>
        <taxon>Dinosauria</taxon>
        <taxon>Saurischia</taxon>
        <taxon>Theropoda</taxon>
        <taxon>Coelurosauria</taxon>
        <taxon>Aves</taxon>
        <taxon>Neognathae</taxon>
        <taxon>Neoaves</taxon>
        <taxon>Aequornithes</taxon>
        <taxon>Ciconiiformes</taxon>
        <taxon>Ciconiidae</taxon>
        <taxon>Mycteria</taxon>
    </lineage>
</organism>
<name>A0AAN7P2Y9_MYCAM</name>
<gene>
    <name evidence="2" type="ORF">QYF61_001523</name>
</gene>
<feature type="region of interest" description="Disordered" evidence="1">
    <location>
        <begin position="149"/>
        <end position="250"/>
    </location>
</feature>
<dbReference type="AlphaFoldDB" id="A0AAN7P2Y9"/>
<protein>
    <submittedName>
        <fullName evidence="2">Uncharacterized protein</fullName>
    </submittedName>
</protein>
<feature type="compositionally biased region" description="Gly residues" evidence="1">
    <location>
        <begin position="44"/>
        <end position="56"/>
    </location>
</feature>
<evidence type="ECO:0000256" key="1">
    <source>
        <dbReference type="SAM" id="MobiDB-lite"/>
    </source>
</evidence>
<sequence>MSFVGQRPCPSLAVGEEEPSVSGGRAARPAPTPAPAPVPEGASAGHGGLSPAGGPGLRLGEAGLGFGLLEERAGVRPGLGRRRLALPGAGPFLAQVAQLVADVRQDAQQAKLELAVTGPLLALGGPLLLPHGQLLVVQLVPLLLQVQQLSRRSSRRREQPRPRGGPGAAGASPGGEAEEGSDSSVRAPCSGERAGGSSSAVGFSQVGPISTLGKAPISGPGPPACSSGCEESSPRPRGGRSDTPSWPQSE</sequence>
<dbReference type="Proteomes" id="UP001333110">
    <property type="component" value="Unassembled WGS sequence"/>
</dbReference>